<accession>A0AAU9UTS8</accession>
<keyword evidence="3" id="KW-1185">Reference proteome</keyword>
<comment type="caution">
    <text evidence="2">The sequence shown here is derived from an EMBL/GenBank/DDBJ whole genome shotgun (WGS) entry which is preliminary data.</text>
</comment>
<feature type="region of interest" description="Disordered" evidence="1">
    <location>
        <begin position="55"/>
        <end position="82"/>
    </location>
</feature>
<evidence type="ECO:0000313" key="3">
    <source>
        <dbReference type="Proteomes" id="UP001153954"/>
    </source>
</evidence>
<name>A0AAU9UTS8_EUPED</name>
<organism evidence="2 3">
    <name type="scientific">Euphydryas editha</name>
    <name type="common">Edith's checkerspot</name>
    <dbReference type="NCBI Taxonomy" id="104508"/>
    <lineage>
        <taxon>Eukaryota</taxon>
        <taxon>Metazoa</taxon>
        <taxon>Ecdysozoa</taxon>
        <taxon>Arthropoda</taxon>
        <taxon>Hexapoda</taxon>
        <taxon>Insecta</taxon>
        <taxon>Pterygota</taxon>
        <taxon>Neoptera</taxon>
        <taxon>Endopterygota</taxon>
        <taxon>Lepidoptera</taxon>
        <taxon>Glossata</taxon>
        <taxon>Ditrysia</taxon>
        <taxon>Papilionoidea</taxon>
        <taxon>Nymphalidae</taxon>
        <taxon>Nymphalinae</taxon>
        <taxon>Euphydryas</taxon>
    </lineage>
</organism>
<evidence type="ECO:0000313" key="2">
    <source>
        <dbReference type="EMBL" id="CAH2103084.1"/>
    </source>
</evidence>
<gene>
    <name evidence="2" type="ORF">EEDITHA_LOCUS17636</name>
</gene>
<evidence type="ECO:0000256" key="1">
    <source>
        <dbReference type="SAM" id="MobiDB-lite"/>
    </source>
</evidence>
<feature type="region of interest" description="Disordered" evidence="1">
    <location>
        <begin position="14"/>
        <end position="33"/>
    </location>
</feature>
<feature type="compositionally biased region" description="Basic and acidic residues" evidence="1">
    <location>
        <begin position="61"/>
        <end position="79"/>
    </location>
</feature>
<feature type="compositionally biased region" description="Polar residues" evidence="1">
    <location>
        <begin position="18"/>
        <end position="30"/>
    </location>
</feature>
<protein>
    <submittedName>
        <fullName evidence="2">Uncharacterized protein</fullName>
    </submittedName>
</protein>
<dbReference type="AlphaFoldDB" id="A0AAU9UTS8"/>
<reference evidence="2" key="1">
    <citation type="submission" date="2022-03" db="EMBL/GenBank/DDBJ databases">
        <authorList>
            <person name="Tunstrom K."/>
        </authorList>
    </citation>
    <scope>NUCLEOTIDE SEQUENCE</scope>
</reference>
<dbReference type="Proteomes" id="UP001153954">
    <property type="component" value="Unassembled WGS sequence"/>
</dbReference>
<dbReference type="EMBL" id="CAKOGL010000026">
    <property type="protein sequence ID" value="CAH2103084.1"/>
    <property type="molecule type" value="Genomic_DNA"/>
</dbReference>
<proteinExistence type="predicted"/>
<sequence length="120" mass="13780">MYCRDKDADEYRRDLVNESASESARLQTGQRARGSRLKSRCAWRRSKRAVICRRTFSGSRSSRDSAGDAGESRDEDAAVSRDVAGTLAVGMDRWQTTLEDMMHLRSSNNQTFKDNYWYNL</sequence>